<dbReference type="PROSITE" id="PS50966">
    <property type="entry name" value="ZF_SWIM"/>
    <property type="match status" value="1"/>
</dbReference>
<dbReference type="InterPro" id="IPR006564">
    <property type="entry name" value="Znf_PMZ"/>
</dbReference>
<evidence type="ECO:0000259" key="5">
    <source>
        <dbReference type="PROSITE" id="PS50966"/>
    </source>
</evidence>
<evidence type="ECO:0000256" key="1">
    <source>
        <dbReference type="ARBA" id="ARBA00022723"/>
    </source>
</evidence>
<dbReference type="PANTHER" id="PTHR31973">
    <property type="entry name" value="POLYPROTEIN, PUTATIVE-RELATED"/>
    <property type="match status" value="1"/>
</dbReference>
<organism evidence="6 7">
    <name type="scientific">Linum trigynum</name>
    <dbReference type="NCBI Taxonomy" id="586398"/>
    <lineage>
        <taxon>Eukaryota</taxon>
        <taxon>Viridiplantae</taxon>
        <taxon>Streptophyta</taxon>
        <taxon>Embryophyta</taxon>
        <taxon>Tracheophyta</taxon>
        <taxon>Spermatophyta</taxon>
        <taxon>Magnoliopsida</taxon>
        <taxon>eudicotyledons</taxon>
        <taxon>Gunneridae</taxon>
        <taxon>Pentapetalae</taxon>
        <taxon>rosids</taxon>
        <taxon>fabids</taxon>
        <taxon>Malpighiales</taxon>
        <taxon>Linaceae</taxon>
        <taxon>Linum</taxon>
    </lineage>
</organism>
<evidence type="ECO:0000313" key="7">
    <source>
        <dbReference type="Proteomes" id="UP001497516"/>
    </source>
</evidence>
<keyword evidence="7" id="KW-1185">Reference proteome</keyword>
<reference evidence="6 7" key="1">
    <citation type="submission" date="2024-04" db="EMBL/GenBank/DDBJ databases">
        <authorList>
            <person name="Fracassetti M."/>
        </authorList>
    </citation>
    <scope>NUCLEOTIDE SEQUENCE [LARGE SCALE GENOMIC DNA]</scope>
</reference>
<name>A0AAV2FF43_9ROSI</name>
<protein>
    <recommendedName>
        <fullName evidence="5">SWIM-type domain-containing protein</fullName>
    </recommendedName>
</protein>
<evidence type="ECO:0000256" key="4">
    <source>
        <dbReference type="PROSITE-ProRule" id="PRU00325"/>
    </source>
</evidence>
<dbReference type="Pfam" id="PF04434">
    <property type="entry name" value="SWIM"/>
    <property type="match status" value="1"/>
</dbReference>
<dbReference type="PANTHER" id="PTHR31973:SF187">
    <property type="entry name" value="MUTATOR TRANSPOSASE MUDRA PROTEIN"/>
    <property type="match status" value="1"/>
</dbReference>
<keyword evidence="2 4" id="KW-0863">Zinc-finger</keyword>
<accession>A0AAV2FF43</accession>
<keyword evidence="1" id="KW-0479">Metal-binding</keyword>
<keyword evidence="3" id="KW-0862">Zinc</keyword>
<dbReference type="GO" id="GO:0008270">
    <property type="term" value="F:zinc ion binding"/>
    <property type="evidence" value="ECO:0007669"/>
    <property type="project" value="UniProtKB-KW"/>
</dbReference>
<proteinExistence type="predicted"/>
<dbReference type="InterPro" id="IPR007527">
    <property type="entry name" value="Znf_SWIM"/>
</dbReference>
<sequence length="164" mass="18601">MEGIQQSGVDMSLLKDFLDNEPETFCRAFMSHVPRCDSVESNICETFNGYILEEREDGIIDMLEGIRKKLMVRFVDKNKQIARVQRAFCPRIEKRLMVGVEMAKMCTVNPALNDKFEVVVDRKGFVVDMEEHSCTCGYWGLTGIPCHHVVCIRLVSEIGGGCIC</sequence>
<evidence type="ECO:0000256" key="3">
    <source>
        <dbReference type="ARBA" id="ARBA00022833"/>
    </source>
</evidence>
<evidence type="ECO:0000313" key="6">
    <source>
        <dbReference type="EMBL" id="CAL1396642.1"/>
    </source>
</evidence>
<gene>
    <name evidence="6" type="ORF">LTRI10_LOCUS36997</name>
</gene>
<dbReference type="SMART" id="SM00575">
    <property type="entry name" value="ZnF_PMZ"/>
    <property type="match status" value="1"/>
</dbReference>
<evidence type="ECO:0000256" key="2">
    <source>
        <dbReference type="ARBA" id="ARBA00022771"/>
    </source>
</evidence>
<feature type="domain" description="SWIM-type" evidence="5">
    <location>
        <begin position="125"/>
        <end position="157"/>
    </location>
</feature>
<dbReference type="AlphaFoldDB" id="A0AAV2FF43"/>
<dbReference type="Proteomes" id="UP001497516">
    <property type="component" value="Chromosome 6"/>
</dbReference>
<dbReference type="EMBL" id="OZ034819">
    <property type="protein sequence ID" value="CAL1396642.1"/>
    <property type="molecule type" value="Genomic_DNA"/>
</dbReference>